<feature type="signal peptide" evidence="1">
    <location>
        <begin position="1"/>
        <end position="22"/>
    </location>
</feature>
<organism evidence="2 3">
    <name type="scientific">Shewanella intestini</name>
    <dbReference type="NCBI Taxonomy" id="2017544"/>
    <lineage>
        <taxon>Bacteria</taxon>
        <taxon>Pseudomonadati</taxon>
        <taxon>Pseudomonadota</taxon>
        <taxon>Gammaproteobacteria</taxon>
        <taxon>Alteromonadales</taxon>
        <taxon>Shewanellaceae</taxon>
        <taxon>Shewanella</taxon>
    </lineage>
</organism>
<dbReference type="RefSeq" id="WP_153663495.1">
    <property type="nucleotide sequence ID" value="NZ_JAAIKR010000002.1"/>
</dbReference>
<reference evidence="2 3" key="1">
    <citation type="submission" date="2020-02" db="EMBL/GenBank/DDBJ databases">
        <title>Shewanella WXL01 sp. nov., a marine bacterium isolated from green algae in Luhuitou Fringing Reef (Northern South China Sea).</title>
        <authorList>
            <person name="Wang X."/>
        </authorList>
    </citation>
    <scope>NUCLEOTIDE SEQUENCE [LARGE SCALE GENOMIC DNA]</scope>
    <source>
        <strain evidence="2 3">MCCC 1A01895</strain>
    </source>
</reference>
<dbReference type="EMBL" id="JAAIKR010000002">
    <property type="protein sequence ID" value="MBR9727265.1"/>
    <property type="molecule type" value="Genomic_DNA"/>
</dbReference>
<keyword evidence="1" id="KW-0732">Signal</keyword>
<sequence length="164" mass="17602">MKCSRAIFITSLIIVSINTANAARYDDSKAGFTASIGSAQIRTNDFKDANAAILGLAYTYYKGLRLQATITSQTDMTSSNTRYHNTSGSFQATSIGLGYEFNDGFYVGGGATQVRIKNLTTTESNSGYTANIGYVASNGFDISIQTQHIDYGSALSLSIGYKFL</sequence>
<dbReference type="InterPro" id="IPR023614">
    <property type="entry name" value="Porin_dom_sf"/>
</dbReference>
<feature type="chain" id="PRO_5046898000" description="Outer membrane protein beta-barrel domain-containing protein" evidence="1">
    <location>
        <begin position="23"/>
        <end position="164"/>
    </location>
</feature>
<dbReference type="SUPFAM" id="SSF56935">
    <property type="entry name" value="Porins"/>
    <property type="match status" value="1"/>
</dbReference>
<keyword evidence="3" id="KW-1185">Reference proteome</keyword>
<proteinExistence type="predicted"/>
<evidence type="ECO:0000256" key="1">
    <source>
        <dbReference type="SAM" id="SignalP"/>
    </source>
</evidence>
<name>A0ABS5I1N9_9GAMM</name>
<comment type="caution">
    <text evidence="2">The sequence shown here is derived from an EMBL/GenBank/DDBJ whole genome shotgun (WGS) entry which is preliminary data.</text>
</comment>
<evidence type="ECO:0000313" key="2">
    <source>
        <dbReference type="EMBL" id="MBR9727265.1"/>
    </source>
</evidence>
<dbReference type="Gene3D" id="2.40.160.10">
    <property type="entry name" value="Porin"/>
    <property type="match status" value="1"/>
</dbReference>
<dbReference type="Proteomes" id="UP000811844">
    <property type="component" value="Unassembled WGS sequence"/>
</dbReference>
<accession>A0ABS5I1N9</accession>
<evidence type="ECO:0008006" key="4">
    <source>
        <dbReference type="Google" id="ProtNLM"/>
    </source>
</evidence>
<protein>
    <recommendedName>
        <fullName evidence="4">Outer membrane protein beta-barrel domain-containing protein</fullName>
    </recommendedName>
</protein>
<gene>
    <name evidence="2" type="ORF">G3R48_04550</name>
</gene>
<evidence type="ECO:0000313" key="3">
    <source>
        <dbReference type="Proteomes" id="UP000811844"/>
    </source>
</evidence>